<proteinExistence type="inferred from homology"/>
<dbReference type="PANTHER" id="PTHR11715">
    <property type="entry name" value="GLYCINE CLEAVAGE SYSTEM H PROTEIN"/>
    <property type="match status" value="1"/>
</dbReference>
<dbReference type="CDD" id="cd06848">
    <property type="entry name" value="GCS_H"/>
    <property type="match status" value="1"/>
</dbReference>
<organism evidence="6 7">
    <name type="scientific">Candidatus Opimibacter skivensis</name>
    <dbReference type="NCBI Taxonomy" id="2982028"/>
    <lineage>
        <taxon>Bacteria</taxon>
        <taxon>Pseudomonadati</taxon>
        <taxon>Bacteroidota</taxon>
        <taxon>Saprospiria</taxon>
        <taxon>Saprospirales</taxon>
        <taxon>Saprospiraceae</taxon>
        <taxon>Candidatus Opimibacter</taxon>
    </lineage>
</organism>
<comment type="subunit">
    <text evidence="3">The glycine cleavage system is composed of four proteins: P, T, L and H.</text>
</comment>
<accession>A0A9D7SXG2</accession>
<dbReference type="NCBIfam" id="TIGR00527">
    <property type="entry name" value="gcvH"/>
    <property type="match status" value="1"/>
</dbReference>
<dbReference type="GO" id="GO:0019464">
    <property type="term" value="P:glycine decarboxylation via glycine cleavage system"/>
    <property type="evidence" value="ECO:0007669"/>
    <property type="project" value="UniProtKB-UniRule"/>
</dbReference>
<sequence>MNFPEDLKYTSEHEWVRLTEEKTDDDRIVAVVGITDFAQSELGELVYIEVETVGEIVDKDQIFGTVEAVKTTSDLFMPLSGIVLEFNNDLSESGGDNPGLINSDPYGKGWIIKISVTDLSEYDELLGVAAYKELTGH</sequence>
<evidence type="ECO:0000256" key="2">
    <source>
        <dbReference type="ARBA" id="ARBA00022823"/>
    </source>
</evidence>
<dbReference type="InterPro" id="IPR002930">
    <property type="entry name" value="GCV_H"/>
</dbReference>
<feature type="domain" description="Lipoyl-binding" evidence="5">
    <location>
        <begin position="29"/>
        <end position="115"/>
    </location>
</feature>
<keyword evidence="2 3" id="KW-0450">Lipoyl</keyword>
<dbReference type="PANTHER" id="PTHR11715:SF3">
    <property type="entry name" value="GLYCINE CLEAVAGE SYSTEM H PROTEIN-RELATED"/>
    <property type="match status" value="1"/>
</dbReference>
<dbReference type="GO" id="GO:0005960">
    <property type="term" value="C:glycine cleavage complex"/>
    <property type="evidence" value="ECO:0007669"/>
    <property type="project" value="InterPro"/>
</dbReference>
<name>A0A9D7SXG2_9BACT</name>
<dbReference type="EMBL" id="JADKGY010000006">
    <property type="protein sequence ID" value="MBK9982639.1"/>
    <property type="molecule type" value="Genomic_DNA"/>
</dbReference>
<dbReference type="InterPro" id="IPR033753">
    <property type="entry name" value="GCV_H/Fam206"/>
</dbReference>
<dbReference type="PROSITE" id="PS00189">
    <property type="entry name" value="LIPOYL"/>
    <property type="match status" value="1"/>
</dbReference>
<dbReference type="InterPro" id="IPR003016">
    <property type="entry name" value="2-oxoA_DH_lipoyl-BS"/>
</dbReference>
<dbReference type="HAMAP" id="MF_00272">
    <property type="entry name" value="GcvH"/>
    <property type="match status" value="1"/>
</dbReference>
<comment type="cofactor">
    <cofactor evidence="3">
        <name>(R)-lipoate</name>
        <dbReference type="ChEBI" id="CHEBI:83088"/>
    </cofactor>
    <text evidence="3">Binds 1 lipoyl cofactor covalently.</text>
</comment>
<evidence type="ECO:0000256" key="1">
    <source>
        <dbReference type="ARBA" id="ARBA00009249"/>
    </source>
</evidence>
<dbReference type="GO" id="GO:0009249">
    <property type="term" value="P:protein lipoylation"/>
    <property type="evidence" value="ECO:0007669"/>
    <property type="project" value="TreeGrafter"/>
</dbReference>
<dbReference type="PROSITE" id="PS50968">
    <property type="entry name" value="BIOTINYL_LIPOYL"/>
    <property type="match status" value="1"/>
</dbReference>
<comment type="similarity">
    <text evidence="1 3">Belongs to the GcvH family.</text>
</comment>
<evidence type="ECO:0000313" key="7">
    <source>
        <dbReference type="Proteomes" id="UP000808337"/>
    </source>
</evidence>
<comment type="caution">
    <text evidence="6">The sequence shown here is derived from an EMBL/GenBank/DDBJ whole genome shotgun (WGS) entry which is preliminary data.</text>
</comment>
<evidence type="ECO:0000313" key="6">
    <source>
        <dbReference type="EMBL" id="MBK9982639.1"/>
    </source>
</evidence>
<dbReference type="Proteomes" id="UP000808337">
    <property type="component" value="Unassembled WGS sequence"/>
</dbReference>
<dbReference type="InterPro" id="IPR011053">
    <property type="entry name" value="Single_hybrid_motif"/>
</dbReference>
<dbReference type="NCBIfam" id="NF002270">
    <property type="entry name" value="PRK01202.1"/>
    <property type="match status" value="1"/>
</dbReference>
<gene>
    <name evidence="3 6" type="primary">gcvH</name>
    <name evidence="6" type="ORF">IPP15_09455</name>
</gene>
<dbReference type="SUPFAM" id="SSF51230">
    <property type="entry name" value="Single hybrid motif"/>
    <property type="match status" value="1"/>
</dbReference>
<evidence type="ECO:0000259" key="5">
    <source>
        <dbReference type="PROSITE" id="PS50968"/>
    </source>
</evidence>
<evidence type="ECO:0000256" key="3">
    <source>
        <dbReference type="HAMAP-Rule" id="MF_00272"/>
    </source>
</evidence>
<dbReference type="Pfam" id="PF01597">
    <property type="entry name" value="GCV_H"/>
    <property type="match status" value="1"/>
</dbReference>
<dbReference type="InterPro" id="IPR017453">
    <property type="entry name" value="GCV_H_sub"/>
</dbReference>
<protein>
    <recommendedName>
        <fullName evidence="3">Glycine cleavage system H protein</fullName>
    </recommendedName>
</protein>
<dbReference type="GO" id="GO:0005829">
    <property type="term" value="C:cytosol"/>
    <property type="evidence" value="ECO:0007669"/>
    <property type="project" value="TreeGrafter"/>
</dbReference>
<dbReference type="InterPro" id="IPR000089">
    <property type="entry name" value="Biotin_lipoyl"/>
</dbReference>
<feature type="modified residue" description="N6-lipoyllysine" evidence="3 4">
    <location>
        <position position="70"/>
    </location>
</feature>
<comment type="function">
    <text evidence="3">The glycine cleavage system catalyzes the degradation of glycine. The H protein shuttles the methylamine group of glycine from the P protein to the T protein.</text>
</comment>
<reference evidence="6 7" key="1">
    <citation type="submission" date="2020-10" db="EMBL/GenBank/DDBJ databases">
        <title>Connecting structure to function with the recovery of over 1000 high-quality activated sludge metagenome-assembled genomes encoding full-length rRNA genes using long-read sequencing.</title>
        <authorList>
            <person name="Singleton C.M."/>
            <person name="Petriglieri F."/>
            <person name="Kristensen J.M."/>
            <person name="Kirkegaard R.H."/>
            <person name="Michaelsen T.Y."/>
            <person name="Andersen M.H."/>
            <person name="Karst S.M."/>
            <person name="Dueholm M.S."/>
            <person name="Nielsen P.H."/>
            <person name="Albertsen M."/>
        </authorList>
    </citation>
    <scope>NUCLEOTIDE SEQUENCE [LARGE SCALE GENOMIC DNA]</scope>
    <source>
        <strain evidence="6">Ribe_18-Q3-R11-54_MAXAC.273</strain>
    </source>
</reference>
<dbReference type="AlphaFoldDB" id="A0A9D7SXG2"/>
<dbReference type="Gene3D" id="2.40.50.100">
    <property type="match status" value="1"/>
</dbReference>
<evidence type="ECO:0000256" key="4">
    <source>
        <dbReference type="PIRSR" id="PIRSR617453-50"/>
    </source>
</evidence>